<reference evidence="8" key="1">
    <citation type="submission" date="2017-12" db="EMBL/GenBank/DDBJ databases">
        <authorList>
            <person name="Thomas-White K."/>
            <person name="Wolfe A.J."/>
        </authorList>
    </citation>
    <scope>NUCLEOTIDE SEQUENCE</scope>
    <source>
        <strain evidence="8">UMB0763</strain>
    </source>
</reference>
<dbReference type="GO" id="GO:0005886">
    <property type="term" value="C:plasma membrane"/>
    <property type="evidence" value="ECO:0007669"/>
    <property type="project" value="UniProtKB-SubCell"/>
</dbReference>
<sequence>MIRLAIAQLLRNPLRYVGLLAAVVASVALTVAAAAVGLTVQSTVNSTFAAPYAGVEYVRTGQPPANLPPGAVFDRVTQAAMLEKGNLYTSVSVTGVTEGPLQWREVTAGRLPRGDAEVATTGPTPPIGADVTLRFGTTEVHATVVGRVAPGSAELVSGSAGLIADNAALATWSPTDRPTGETRSTVPIEGGETVGAHVSTMTDRYFSSRSKYFLLLTAFTVVVAIVAALTIYSAMSVIAGARVRELGLVRAIGASTPGVVASLGLETLVLGVLGSAVGVPLGIVVARHAAGLATDLGIRVPLTSVGLPTPWLVAIGVAGTLVTVVSALPAAVSSTRRSTLDSIAGVQSRGLMVVCGVAAVGFVMAAAAVRGRGGVLYAVAHGGFITLAVAALAALIIPAVLRVRVPSARLGLALGYASRQWARSAAIIGIVTVAVALVAAVHTGSTSLRNHFTDVASRQGAVDVTVTSLSGLVESDLVAQLRAAPGVAAVDVPPHVKEGFAIDPHSPVLRTPIAEGKVSLARGASLETQLPTVRTNNTMTLVDESLVDKREGRATTIFVRMEGDAVQDPSVADPVRDVVAGSPTPVTMWEGFGWRNDTVAMVERILTISRLMSLVALAVAAAGIIGTIVLSWRERARDRALINTLGLTPAGSAGVMALELVLLAVPAAVAGYAVGTWAGGFIAAVAIA</sequence>
<dbReference type="Proteomes" id="UP000234560">
    <property type="component" value="Chromosome"/>
</dbReference>
<evidence type="ECO:0000313" key="8">
    <source>
        <dbReference type="EMBL" id="WOT01934.1"/>
    </source>
</evidence>
<feature type="transmembrane region" description="Helical" evidence="6">
    <location>
        <begin position="644"/>
        <end position="663"/>
    </location>
</feature>
<feature type="transmembrane region" description="Helical" evidence="6">
    <location>
        <begin position="669"/>
        <end position="687"/>
    </location>
</feature>
<proteinExistence type="predicted"/>
<dbReference type="InterPro" id="IPR038766">
    <property type="entry name" value="Membrane_comp_ABC_pdt"/>
</dbReference>
<evidence type="ECO:0000313" key="9">
    <source>
        <dbReference type="Proteomes" id="UP000234560"/>
    </source>
</evidence>
<reference evidence="8" key="2">
    <citation type="submission" date="2023-10" db="EMBL/GenBank/DDBJ databases">
        <authorList>
            <person name="Choi B."/>
        </authorList>
    </citation>
    <scope>NUCLEOTIDE SEQUENCE</scope>
    <source>
        <strain evidence="8">UMB0763</strain>
    </source>
</reference>
<dbReference type="PANTHER" id="PTHR30287:SF2">
    <property type="entry name" value="BLL1001 PROTEIN"/>
    <property type="match status" value="1"/>
</dbReference>
<keyword evidence="4 6" id="KW-1133">Transmembrane helix</keyword>
<evidence type="ECO:0000256" key="6">
    <source>
        <dbReference type="SAM" id="Phobius"/>
    </source>
</evidence>
<dbReference type="InterPro" id="IPR003838">
    <property type="entry name" value="ABC3_permease_C"/>
</dbReference>
<keyword evidence="2" id="KW-1003">Cell membrane</keyword>
<evidence type="ECO:0000256" key="3">
    <source>
        <dbReference type="ARBA" id="ARBA00022692"/>
    </source>
</evidence>
<dbReference type="AlphaFoldDB" id="A0AAF0YRC1"/>
<feature type="transmembrane region" description="Helical" evidence="6">
    <location>
        <begin position="310"/>
        <end position="331"/>
    </location>
</feature>
<feature type="transmembrane region" description="Helical" evidence="6">
    <location>
        <begin position="268"/>
        <end position="290"/>
    </location>
</feature>
<protein>
    <submittedName>
        <fullName evidence="8">ABC transporter permease</fullName>
    </submittedName>
</protein>
<dbReference type="KEGG" id="cpyr:CYJ47_11890"/>
<feature type="transmembrane region" description="Helical" evidence="6">
    <location>
        <begin position="212"/>
        <end position="234"/>
    </location>
</feature>
<keyword evidence="5 6" id="KW-0472">Membrane</keyword>
<feature type="transmembrane region" description="Helical" evidence="6">
    <location>
        <begin position="421"/>
        <end position="441"/>
    </location>
</feature>
<comment type="subcellular location">
    <subcellularLocation>
        <location evidence="1">Cell membrane</location>
        <topology evidence="1">Multi-pass membrane protein</topology>
    </subcellularLocation>
</comment>
<dbReference type="Pfam" id="PF02687">
    <property type="entry name" value="FtsX"/>
    <property type="match status" value="2"/>
</dbReference>
<name>A0AAF0YRC1_9CORY</name>
<accession>A0AAF0YRC1</accession>
<evidence type="ECO:0000256" key="4">
    <source>
        <dbReference type="ARBA" id="ARBA00022989"/>
    </source>
</evidence>
<gene>
    <name evidence="8" type="ORF">CYJ47_11890</name>
</gene>
<evidence type="ECO:0000256" key="2">
    <source>
        <dbReference type="ARBA" id="ARBA00022475"/>
    </source>
</evidence>
<feature type="transmembrane region" description="Helical" evidence="6">
    <location>
        <begin position="611"/>
        <end position="632"/>
    </location>
</feature>
<dbReference type="EMBL" id="CP136958">
    <property type="protein sequence ID" value="WOT01934.1"/>
    <property type="molecule type" value="Genomic_DNA"/>
</dbReference>
<evidence type="ECO:0000259" key="7">
    <source>
        <dbReference type="Pfam" id="PF02687"/>
    </source>
</evidence>
<feature type="domain" description="ABC3 transporter permease C-terminal" evidence="7">
    <location>
        <begin position="611"/>
        <end position="682"/>
    </location>
</feature>
<evidence type="ECO:0000256" key="1">
    <source>
        <dbReference type="ARBA" id="ARBA00004651"/>
    </source>
</evidence>
<dbReference type="RefSeq" id="WP_101678523.1">
    <property type="nucleotide sequence ID" value="NZ_CP136958.1"/>
</dbReference>
<feature type="domain" description="ABC3 transporter permease C-terminal" evidence="7">
    <location>
        <begin position="218"/>
        <end position="334"/>
    </location>
</feature>
<dbReference type="PANTHER" id="PTHR30287">
    <property type="entry name" value="MEMBRANE COMPONENT OF PREDICTED ABC SUPERFAMILY METABOLITE UPTAKE TRANSPORTER"/>
    <property type="match status" value="1"/>
</dbReference>
<evidence type="ECO:0000256" key="5">
    <source>
        <dbReference type="ARBA" id="ARBA00023136"/>
    </source>
</evidence>
<feature type="transmembrane region" description="Helical" evidence="6">
    <location>
        <begin position="375"/>
        <end position="401"/>
    </location>
</feature>
<keyword evidence="3 6" id="KW-0812">Transmembrane</keyword>
<feature type="transmembrane region" description="Helical" evidence="6">
    <location>
        <begin position="351"/>
        <end position="369"/>
    </location>
</feature>
<organism evidence="8 9">
    <name type="scientific">Corynebacterium pyruviciproducens</name>
    <dbReference type="NCBI Taxonomy" id="598660"/>
    <lineage>
        <taxon>Bacteria</taxon>
        <taxon>Bacillati</taxon>
        <taxon>Actinomycetota</taxon>
        <taxon>Actinomycetes</taxon>
        <taxon>Mycobacteriales</taxon>
        <taxon>Corynebacteriaceae</taxon>
        <taxon>Corynebacterium</taxon>
    </lineage>
</organism>